<name>A0A6A3FHS2_9STRA</name>
<evidence type="ECO:0000313" key="1">
    <source>
        <dbReference type="EMBL" id="KAE8943917.1"/>
    </source>
</evidence>
<dbReference type="Proteomes" id="UP000429523">
    <property type="component" value="Unassembled WGS sequence"/>
</dbReference>
<protein>
    <submittedName>
        <fullName evidence="1">Uncharacterized protein</fullName>
    </submittedName>
</protein>
<sequence length="67" mass="7590">MLYFSACVRTISLFSSTNKCDLDCVTRVVSTIEAMSDTCDIMPCVMLHKPCSSVHPRNFRGFHEQQT</sequence>
<comment type="caution">
    <text evidence="1">The sequence shown here is derived from an EMBL/GenBank/DDBJ whole genome shotgun (WGS) entry which is preliminary data.</text>
</comment>
<organism evidence="1 2">
    <name type="scientific">Phytophthora fragariae</name>
    <dbReference type="NCBI Taxonomy" id="53985"/>
    <lineage>
        <taxon>Eukaryota</taxon>
        <taxon>Sar</taxon>
        <taxon>Stramenopiles</taxon>
        <taxon>Oomycota</taxon>
        <taxon>Peronosporomycetes</taxon>
        <taxon>Peronosporales</taxon>
        <taxon>Peronosporaceae</taxon>
        <taxon>Phytophthora</taxon>
    </lineage>
</organism>
<dbReference type="AlphaFoldDB" id="A0A6A3FHS2"/>
<reference evidence="1 2" key="1">
    <citation type="submission" date="2018-08" db="EMBL/GenBank/DDBJ databases">
        <title>Genomic investigation of the strawberry pathogen Phytophthora fragariae indicates pathogenicity is determined by transcriptional variation in three key races.</title>
        <authorList>
            <person name="Adams T.M."/>
            <person name="Armitage A.D."/>
            <person name="Sobczyk M.K."/>
            <person name="Bates H.J."/>
            <person name="Dunwell J.M."/>
            <person name="Nellist C.F."/>
            <person name="Harrison R.J."/>
        </authorList>
    </citation>
    <scope>NUCLEOTIDE SEQUENCE [LARGE SCALE GENOMIC DNA]</scope>
    <source>
        <strain evidence="1 2">NOV-9</strain>
    </source>
</reference>
<accession>A0A6A3FHS2</accession>
<proteinExistence type="predicted"/>
<dbReference type="EMBL" id="QXGF01000229">
    <property type="protein sequence ID" value="KAE8943917.1"/>
    <property type="molecule type" value="Genomic_DNA"/>
</dbReference>
<gene>
    <name evidence="1" type="ORF">PF009_g6374</name>
</gene>
<evidence type="ECO:0000313" key="2">
    <source>
        <dbReference type="Proteomes" id="UP000429523"/>
    </source>
</evidence>